<dbReference type="GO" id="GO:0005634">
    <property type="term" value="C:nucleus"/>
    <property type="evidence" value="ECO:0007669"/>
    <property type="project" value="TreeGrafter"/>
</dbReference>
<dbReference type="InterPro" id="IPR052717">
    <property type="entry name" value="Vacuolar_transposase_reg"/>
</dbReference>
<feature type="region of interest" description="Disordered" evidence="1">
    <location>
        <begin position="1"/>
        <end position="124"/>
    </location>
</feature>
<gene>
    <name evidence="2" type="ORF">PSHT_07742</name>
</gene>
<organism evidence="2 3">
    <name type="scientific">Puccinia striiformis</name>
    <dbReference type="NCBI Taxonomy" id="27350"/>
    <lineage>
        <taxon>Eukaryota</taxon>
        <taxon>Fungi</taxon>
        <taxon>Dikarya</taxon>
        <taxon>Basidiomycota</taxon>
        <taxon>Pucciniomycotina</taxon>
        <taxon>Pucciniomycetes</taxon>
        <taxon>Pucciniales</taxon>
        <taxon>Pucciniaceae</taxon>
        <taxon>Puccinia</taxon>
    </lineage>
</organism>
<feature type="compositionally biased region" description="Basic residues" evidence="1">
    <location>
        <begin position="30"/>
        <end position="47"/>
    </location>
</feature>
<keyword evidence="3" id="KW-1185">Reference proteome</keyword>
<dbReference type="GO" id="GO:0006357">
    <property type="term" value="P:regulation of transcription by RNA polymerase II"/>
    <property type="evidence" value="ECO:0007669"/>
    <property type="project" value="TreeGrafter"/>
</dbReference>
<protein>
    <recommendedName>
        <fullName evidence="4">DUF659 domain-containing protein</fullName>
    </recommendedName>
</protein>
<comment type="caution">
    <text evidence="2">The sequence shown here is derived from an EMBL/GenBank/DDBJ whole genome shotgun (WGS) entry which is preliminary data.</text>
</comment>
<dbReference type="Proteomes" id="UP000238274">
    <property type="component" value="Unassembled WGS sequence"/>
</dbReference>
<evidence type="ECO:0008006" key="4">
    <source>
        <dbReference type="Google" id="ProtNLM"/>
    </source>
</evidence>
<dbReference type="AlphaFoldDB" id="A0A2S4VVL4"/>
<reference evidence="2 3" key="1">
    <citation type="submission" date="2017-12" db="EMBL/GenBank/DDBJ databases">
        <title>Gene loss provides genomic basis for host adaptation in cereal stripe rust fungi.</title>
        <authorList>
            <person name="Xia C."/>
        </authorList>
    </citation>
    <scope>NUCLEOTIDE SEQUENCE [LARGE SCALE GENOMIC DNA]</scope>
    <source>
        <strain evidence="2 3">93TX-2</strain>
    </source>
</reference>
<feature type="compositionally biased region" description="Basic and acidic residues" evidence="1">
    <location>
        <begin position="78"/>
        <end position="87"/>
    </location>
</feature>
<dbReference type="VEuPathDB" id="FungiDB:PSTT_05677"/>
<dbReference type="PANTHER" id="PTHR46169">
    <property type="entry name" value="DNA REPLICATION-RELATED ELEMENT FACTOR, ISOFORM A"/>
    <property type="match status" value="1"/>
</dbReference>
<reference evidence="3" key="3">
    <citation type="journal article" date="2018" name="Mol. Plant Microbe Interact.">
        <title>Genome sequence resources for the wheat stripe rust pathogen (Puccinia striiformis f. sp. tritici) and the barley stripe rust pathogen (Puccinia striiformis f. sp. hordei).</title>
        <authorList>
            <person name="Xia C."/>
            <person name="Wang M."/>
            <person name="Yin C."/>
            <person name="Cornejo O.E."/>
            <person name="Hulbert S.H."/>
            <person name="Chen X."/>
        </authorList>
    </citation>
    <scope>NUCLEOTIDE SEQUENCE [LARGE SCALE GENOMIC DNA]</scope>
    <source>
        <strain evidence="3">93TX-2</strain>
    </source>
</reference>
<dbReference type="OrthoDB" id="2506324at2759"/>
<evidence type="ECO:0000313" key="3">
    <source>
        <dbReference type="Proteomes" id="UP000238274"/>
    </source>
</evidence>
<name>A0A2S4VVL4_9BASI</name>
<dbReference type="PANTHER" id="PTHR46169:SF15">
    <property type="entry name" value="INNER CENTROMERE PROTEIN A-LIKE ISOFORM X1-RELATED"/>
    <property type="match status" value="1"/>
</dbReference>
<sequence>MRTATATIPPPLPHPTNPLVTTSPDLTTMGRHKKRQKKTGSTSRHKPSSPTSSISSIPAQNPKPSNNKRSRTVVDVADESKEEKDQGASDQDVETVASTENSKGVHQLTDEQELQKARQTHANRGSASYAYFDPLNWLMHSTNTAGECSPTLVKRVVPLYIGQPTRLPRQTYRSMWQAAVPQLCAIWCAQGARPFAALGEDAHRNILHPVVVKTLPKRRTVSNDIARLYTAVQAEFIETLRKHEGAMYLGLDAWQSPNGFDILGTVLYRLVDEGPGGFHLEAMPLDFVKLHQSHTGVYLAQTVQLIVEKFGVKEKICGIVTDNASNNKTMIEEIKSYKWPRFKGDIATVRKPPKETIDFYLDDEQDSDLDEEDPEDPDDQIRMFTEGGSGDEDEDEDDNDGGNDQNNVVSNLINDDEIELEDDDLNEMSDEGEDNQYTTQLCRESLAKFRAIARKLNKSPNAKALFKHICCDHECRRPHNISRDVRTRWNSTLEQLTSILRCSAAFQNDLALAQHLVEVLQPFYEITLKVSLEGAARIADIVVFIDEITSHLSSAISDKRDDYPPALRNACRAGLRLTNKYYTLTDCSPLYRVAMVLHPSFKDEYFKLAKWQPEWIEESIRLTRDMWETNYKPTAQLSTSQPADPSPKPVKGILAGLMGASEARGGNTPTDPIHMWLAGGLTLTDDGRPVNPIKWWMRQKRAGNSHGGLLRMALDVLSCPGECSDSSVMDK</sequence>
<feature type="region of interest" description="Disordered" evidence="1">
    <location>
        <begin position="359"/>
        <end position="418"/>
    </location>
</feature>
<reference evidence="3" key="2">
    <citation type="journal article" date="2018" name="BMC Genomics">
        <title>Genomic insights into host adaptation between the wheat stripe rust pathogen (Puccinia striiformis f. sp. tritici) and the barley stripe rust pathogen (Puccinia striiformis f. sp. hordei).</title>
        <authorList>
            <person name="Xia C."/>
            <person name="Wang M."/>
            <person name="Yin C."/>
            <person name="Cornejo O.E."/>
            <person name="Hulbert S.H."/>
            <person name="Chen X."/>
        </authorList>
    </citation>
    <scope>NUCLEOTIDE SEQUENCE [LARGE SCALE GENOMIC DNA]</scope>
    <source>
        <strain evidence="3">93TX-2</strain>
    </source>
</reference>
<dbReference type="SUPFAM" id="SSF53098">
    <property type="entry name" value="Ribonuclease H-like"/>
    <property type="match status" value="1"/>
</dbReference>
<dbReference type="VEuPathDB" id="FungiDB:PSHT_07742"/>
<dbReference type="InterPro" id="IPR012337">
    <property type="entry name" value="RNaseH-like_sf"/>
</dbReference>
<feature type="compositionally biased region" description="Low complexity" evidence="1">
    <location>
        <begin position="48"/>
        <end position="58"/>
    </location>
</feature>
<feature type="compositionally biased region" description="Acidic residues" evidence="1">
    <location>
        <begin position="360"/>
        <end position="378"/>
    </location>
</feature>
<dbReference type="EMBL" id="PKSM01000096">
    <property type="protein sequence ID" value="POW13562.1"/>
    <property type="molecule type" value="Genomic_DNA"/>
</dbReference>
<feature type="compositionally biased region" description="Acidic residues" evidence="1">
    <location>
        <begin position="389"/>
        <end position="401"/>
    </location>
</feature>
<feature type="compositionally biased region" description="Low complexity" evidence="1">
    <location>
        <begin position="402"/>
        <end position="413"/>
    </location>
</feature>
<proteinExistence type="predicted"/>
<accession>A0A2S4VVL4</accession>
<evidence type="ECO:0000313" key="2">
    <source>
        <dbReference type="EMBL" id="POW13562.1"/>
    </source>
</evidence>
<evidence type="ECO:0000256" key="1">
    <source>
        <dbReference type="SAM" id="MobiDB-lite"/>
    </source>
</evidence>